<protein>
    <submittedName>
        <fullName evidence="2">Uncharacterized protein</fullName>
    </submittedName>
</protein>
<dbReference type="EMBL" id="AJJH01000091">
    <property type="protein sequence ID" value="EID79094.1"/>
    <property type="molecule type" value="Genomic_DNA"/>
</dbReference>
<feature type="region of interest" description="Disordered" evidence="1">
    <location>
        <begin position="1"/>
        <end position="25"/>
    </location>
</feature>
<evidence type="ECO:0000313" key="3">
    <source>
        <dbReference type="Proteomes" id="UP000006447"/>
    </source>
</evidence>
<name>I0WRS8_RHOOP</name>
<sequence>MSALPAGALAASTHEDELEAEQAKD</sequence>
<evidence type="ECO:0000256" key="1">
    <source>
        <dbReference type="SAM" id="MobiDB-lite"/>
    </source>
</evidence>
<accession>I0WRS8</accession>
<feature type="compositionally biased region" description="Acidic residues" evidence="1">
    <location>
        <begin position="16"/>
        <end position="25"/>
    </location>
</feature>
<comment type="caution">
    <text evidence="2">The sequence shown here is derived from an EMBL/GenBank/DDBJ whole genome shotgun (WGS) entry which is preliminary data.</text>
</comment>
<feature type="non-terminal residue" evidence="2">
    <location>
        <position position="25"/>
    </location>
</feature>
<dbReference type="AlphaFoldDB" id="I0WRS8"/>
<proteinExistence type="predicted"/>
<gene>
    <name evidence="2" type="ORF">W59_15596</name>
</gene>
<organism evidence="2 3">
    <name type="scientific">Rhodococcus opacus RKJ300 = JCM 13270</name>
    <dbReference type="NCBI Taxonomy" id="1165867"/>
    <lineage>
        <taxon>Bacteria</taxon>
        <taxon>Bacillati</taxon>
        <taxon>Actinomycetota</taxon>
        <taxon>Actinomycetes</taxon>
        <taxon>Mycobacteriales</taxon>
        <taxon>Nocardiaceae</taxon>
        <taxon>Rhodococcus</taxon>
    </lineage>
</organism>
<dbReference type="Proteomes" id="UP000006447">
    <property type="component" value="Unassembled WGS sequence"/>
</dbReference>
<evidence type="ECO:0000313" key="2">
    <source>
        <dbReference type="EMBL" id="EID79094.1"/>
    </source>
</evidence>
<reference evidence="2 3" key="1">
    <citation type="journal article" date="2012" name="J. Bacteriol.">
        <title>Draft genome sequence of the nitrophenol-degrading actinomycete Rhodococcus imtechensis RKJ300.</title>
        <authorList>
            <person name="Vikram S."/>
            <person name="Kumar S."/>
            <person name="Subramanian S."/>
            <person name="Raghava G.P."/>
        </authorList>
    </citation>
    <scope>NUCLEOTIDE SEQUENCE [LARGE SCALE GENOMIC DNA]</scope>
    <source>
        <strain evidence="2 3">RKJ300</strain>
    </source>
</reference>